<dbReference type="SMART" id="SM00028">
    <property type="entry name" value="TPR"/>
    <property type="match status" value="4"/>
</dbReference>
<dbReference type="SUPFAM" id="SSF48452">
    <property type="entry name" value="TPR-like"/>
    <property type="match status" value="1"/>
</dbReference>
<organism evidence="4 5">
    <name type="scientific">Novipirellula caenicola</name>
    <dbReference type="NCBI Taxonomy" id="1536901"/>
    <lineage>
        <taxon>Bacteria</taxon>
        <taxon>Pseudomonadati</taxon>
        <taxon>Planctomycetota</taxon>
        <taxon>Planctomycetia</taxon>
        <taxon>Pirellulales</taxon>
        <taxon>Pirellulaceae</taxon>
        <taxon>Novipirellula</taxon>
    </lineage>
</organism>
<keyword evidence="5" id="KW-1185">Reference proteome</keyword>
<keyword evidence="1" id="KW-0677">Repeat</keyword>
<evidence type="ECO:0000256" key="1">
    <source>
        <dbReference type="ARBA" id="ARBA00022737"/>
    </source>
</evidence>
<dbReference type="PANTHER" id="PTHR44943">
    <property type="entry name" value="CELLULOSE SYNTHASE OPERON PROTEIN C"/>
    <property type="match status" value="1"/>
</dbReference>
<proteinExistence type="predicted"/>
<protein>
    <recommendedName>
        <fullName evidence="6">Lipoprotein NlpI</fullName>
    </recommendedName>
</protein>
<dbReference type="RefSeq" id="WP_345684028.1">
    <property type="nucleotide sequence ID" value="NZ_BAABRO010000004.1"/>
</dbReference>
<dbReference type="PROSITE" id="PS50293">
    <property type="entry name" value="TPR_REGION"/>
    <property type="match status" value="1"/>
</dbReference>
<dbReference type="PANTHER" id="PTHR44943:SF8">
    <property type="entry name" value="TPR REPEAT-CONTAINING PROTEIN MJ0263"/>
    <property type="match status" value="1"/>
</dbReference>
<dbReference type="Pfam" id="PF00515">
    <property type="entry name" value="TPR_1"/>
    <property type="match status" value="1"/>
</dbReference>
<name>A0ABP9VPP6_9BACT</name>
<dbReference type="Gene3D" id="1.25.40.10">
    <property type="entry name" value="Tetratricopeptide repeat domain"/>
    <property type="match status" value="2"/>
</dbReference>
<gene>
    <name evidence="4" type="ORF">Rcae01_02604</name>
</gene>
<dbReference type="Proteomes" id="UP001416858">
    <property type="component" value="Unassembled WGS sequence"/>
</dbReference>
<feature type="repeat" description="TPR" evidence="3">
    <location>
        <begin position="106"/>
        <end position="139"/>
    </location>
</feature>
<evidence type="ECO:0000256" key="3">
    <source>
        <dbReference type="PROSITE-ProRule" id="PRU00339"/>
    </source>
</evidence>
<comment type="caution">
    <text evidence="4">The sequence shown here is derived from an EMBL/GenBank/DDBJ whole genome shotgun (WGS) entry which is preliminary data.</text>
</comment>
<feature type="repeat" description="TPR" evidence="3">
    <location>
        <begin position="72"/>
        <end position="105"/>
    </location>
</feature>
<dbReference type="InterPro" id="IPR019734">
    <property type="entry name" value="TPR_rpt"/>
</dbReference>
<dbReference type="Pfam" id="PF13432">
    <property type="entry name" value="TPR_16"/>
    <property type="match status" value="1"/>
</dbReference>
<evidence type="ECO:0000256" key="2">
    <source>
        <dbReference type="ARBA" id="ARBA00022803"/>
    </source>
</evidence>
<dbReference type="InterPro" id="IPR011990">
    <property type="entry name" value="TPR-like_helical_dom_sf"/>
</dbReference>
<keyword evidence="2 3" id="KW-0802">TPR repeat</keyword>
<evidence type="ECO:0008006" key="6">
    <source>
        <dbReference type="Google" id="ProtNLM"/>
    </source>
</evidence>
<dbReference type="PROSITE" id="PS50005">
    <property type="entry name" value="TPR"/>
    <property type="match status" value="3"/>
</dbReference>
<accession>A0ABP9VPP6</accession>
<evidence type="ECO:0000313" key="4">
    <source>
        <dbReference type="EMBL" id="GAA5507149.1"/>
    </source>
</evidence>
<evidence type="ECO:0000313" key="5">
    <source>
        <dbReference type="Proteomes" id="UP001416858"/>
    </source>
</evidence>
<dbReference type="Gene3D" id="3.40.50.2000">
    <property type="entry name" value="Glycogen Phosphorylase B"/>
    <property type="match status" value="1"/>
</dbReference>
<feature type="repeat" description="TPR" evidence="3">
    <location>
        <begin position="38"/>
        <end position="71"/>
    </location>
</feature>
<dbReference type="InterPro" id="IPR051685">
    <property type="entry name" value="Ycf3/AcsC/BcsC/TPR_MFPF"/>
</dbReference>
<dbReference type="SUPFAM" id="SSF53756">
    <property type="entry name" value="UDP-Glycosyltransferase/glycogen phosphorylase"/>
    <property type="match status" value="1"/>
</dbReference>
<reference evidence="4 5" key="1">
    <citation type="submission" date="2024-02" db="EMBL/GenBank/DDBJ databases">
        <title>Rhodopirellula caenicola NBRC 110016.</title>
        <authorList>
            <person name="Ichikawa N."/>
            <person name="Katano-Makiyama Y."/>
            <person name="Hidaka K."/>
        </authorList>
    </citation>
    <scope>NUCLEOTIDE SEQUENCE [LARGE SCALE GENOMIC DNA]</scope>
    <source>
        <strain evidence="4 5">NBRC 110016</strain>
    </source>
</reference>
<dbReference type="EMBL" id="BAABRO010000004">
    <property type="protein sequence ID" value="GAA5507149.1"/>
    <property type="molecule type" value="Genomic_DNA"/>
</dbReference>
<sequence length="464" mass="51426">MPTVHELLQQGWQRHQAGKLDEAIQVYRHVLANSPKNADALVYLGIAFFDQRDFEQSVAVYREALAIRPQFPIAWNNLGNSLRMLGKIDEAEQALATALEQQPGYLSALKNRGTLWVWSGEIERGLKWYAEGLQIDPKNAELHRNLGVIHLLLGNYDIGWAEYRWRWAMPGTYRPKLPTPVWQGQPIAGKSILLYPEQGRGDAIQFIRVASLLKQAGATVYVQCAAEMMPLFSSLPGIDLLLPNGSVVPPIDYQASFLDVVDFWYQQTKQLAVVDSLFAAGRGYLAASAEQTKRWADWMQQHVPGSQGTVTRRIGINWQGNPEHHADVYRSIPLAALEPLAKIPGVSLVSLQFGYGESQLQDCGFADSIVRLPTGIDSALGAFTDTAAILQNLDTVVTTDTAIAHLAGAIGVDVTVMLGKVPDWRWQNQGADTPWYPSMRLVRQTEMGDWSSVVDEVAKQLASP</sequence>